<dbReference type="SUPFAM" id="SSF54060">
    <property type="entry name" value="His-Me finger endonucleases"/>
    <property type="match status" value="1"/>
</dbReference>
<keyword evidence="3" id="KW-0378">Hydrolase</keyword>
<keyword evidence="4" id="KW-1185">Reference proteome</keyword>
<dbReference type="Gene3D" id="3.90.75.20">
    <property type="match status" value="1"/>
</dbReference>
<dbReference type="AlphaFoldDB" id="A0A1I7AU79"/>
<sequence length="132" mass="15181">MIRRKEDGTFAQGTNSGKRFKKGGTPWNKGLKKIHLSPETEFQEDQHVGENHPNWKGGVQTNKNDCVYLWAGKNNRIRRARKVYEDTYGEIPRGYVIYHIDGDNSNDHPSNLEAISRAELVKRNASKNSKRK</sequence>
<organism evidence="3 4">
    <name type="scientific">Methanosarcina thermophila</name>
    <dbReference type="NCBI Taxonomy" id="2210"/>
    <lineage>
        <taxon>Archaea</taxon>
        <taxon>Methanobacteriati</taxon>
        <taxon>Methanobacteriota</taxon>
        <taxon>Stenosarchaea group</taxon>
        <taxon>Methanomicrobia</taxon>
        <taxon>Methanosarcinales</taxon>
        <taxon>Methanosarcinaceae</taxon>
        <taxon>Methanosarcina</taxon>
    </lineage>
</organism>
<dbReference type="EMBL" id="FPAO01000010">
    <property type="protein sequence ID" value="SFT78465.1"/>
    <property type="molecule type" value="Genomic_DNA"/>
</dbReference>
<accession>A0A1I7AU79</accession>
<dbReference type="GO" id="GO:0004519">
    <property type="term" value="F:endonuclease activity"/>
    <property type="evidence" value="ECO:0007669"/>
    <property type="project" value="UniProtKB-KW"/>
</dbReference>
<feature type="domain" description="HNH nuclease" evidence="2">
    <location>
        <begin position="81"/>
        <end position="120"/>
    </location>
</feature>
<dbReference type="InterPro" id="IPR044925">
    <property type="entry name" value="His-Me_finger_sf"/>
</dbReference>
<dbReference type="InterPro" id="IPR003615">
    <property type="entry name" value="HNH_nuc"/>
</dbReference>
<evidence type="ECO:0000313" key="4">
    <source>
        <dbReference type="Proteomes" id="UP000323733"/>
    </source>
</evidence>
<evidence type="ECO:0000313" key="3">
    <source>
        <dbReference type="EMBL" id="SFT78465.1"/>
    </source>
</evidence>
<proteinExistence type="predicted"/>
<keyword evidence="3" id="KW-0255">Endonuclease</keyword>
<feature type="region of interest" description="Disordered" evidence="1">
    <location>
        <begin position="1"/>
        <end position="31"/>
    </location>
</feature>
<evidence type="ECO:0000256" key="1">
    <source>
        <dbReference type="SAM" id="MobiDB-lite"/>
    </source>
</evidence>
<gene>
    <name evidence="3" type="ORF">SAMN02910340_02366</name>
</gene>
<dbReference type="Pfam" id="PF13392">
    <property type="entry name" value="HNH_3"/>
    <property type="match status" value="1"/>
</dbReference>
<protein>
    <submittedName>
        <fullName evidence="3">HNH endonuclease</fullName>
    </submittedName>
</protein>
<dbReference type="RefSeq" id="WP_149761864.1">
    <property type="nucleotide sequence ID" value="NZ_FPAO01000010.1"/>
</dbReference>
<keyword evidence="3" id="KW-0540">Nuclease</keyword>
<dbReference type="Proteomes" id="UP000323733">
    <property type="component" value="Unassembled WGS sequence"/>
</dbReference>
<reference evidence="3 4" key="1">
    <citation type="submission" date="2016-10" db="EMBL/GenBank/DDBJ databases">
        <authorList>
            <person name="Varghese N."/>
            <person name="Submissions S."/>
        </authorList>
    </citation>
    <scope>NUCLEOTIDE SEQUENCE [LARGE SCALE GENOMIC DNA]</scope>
    <source>
        <strain evidence="3 4">DSM 11855</strain>
    </source>
</reference>
<evidence type="ECO:0000259" key="2">
    <source>
        <dbReference type="Pfam" id="PF13392"/>
    </source>
</evidence>
<name>A0A1I7AU79_METTE</name>